<evidence type="ECO:0000259" key="1">
    <source>
        <dbReference type="Pfam" id="PF10568"/>
    </source>
</evidence>
<dbReference type="GeneID" id="30965169"/>
<dbReference type="RefSeq" id="XP_020048546.1">
    <property type="nucleotide sequence ID" value="XM_020191533.1"/>
</dbReference>
<dbReference type="GO" id="GO:0001401">
    <property type="term" value="C:SAM complex"/>
    <property type="evidence" value="ECO:0007669"/>
    <property type="project" value="InterPro"/>
</dbReference>
<protein>
    <recommendedName>
        <fullName evidence="1">Mitochondrial outer membrane transport complex Sam37/metaxin N-terminal domain-containing protein</fullName>
    </recommendedName>
</protein>
<name>A0A1D2VKV7_9ASCO</name>
<evidence type="ECO:0000313" key="3">
    <source>
        <dbReference type="Proteomes" id="UP000095038"/>
    </source>
</evidence>
<proteinExistence type="predicted"/>
<dbReference type="Proteomes" id="UP000095038">
    <property type="component" value="Unassembled WGS sequence"/>
</dbReference>
<accession>A0A1D2VKV7</accession>
<evidence type="ECO:0000313" key="2">
    <source>
        <dbReference type="EMBL" id="ODV62239.1"/>
    </source>
</evidence>
<dbReference type="OrthoDB" id="5835136at2759"/>
<dbReference type="InParanoid" id="A0A1D2VKV7"/>
<dbReference type="AlphaFoldDB" id="A0A1D2VKV7"/>
<feature type="domain" description="Mitochondrial outer membrane transport complex Sam37/metaxin N-terminal" evidence="1">
    <location>
        <begin position="4"/>
        <end position="93"/>
    </location>
</feature>
<dbReference type="InterPro" id="IPR019564">
    <property type="entry name" value="Sam37/metaxin_N"/>
</dbReference>
<dbReference type="Pfam" id="PF10568">
    <property type="entry name" value="Tom37"/>
    <property type="match status" value="1"/>
</dbReference>
<dbReference type="EMBL" id="KV454477">
    <property type="protein sequence ID" value="ODV62239.1"/>
    <property type="molecule type" value="Genomic_DNA"/>
</dbReference>
<sequence>MVLSCSFPVLLDSRTGAQLEGYSSIVEHLCTTGTTGTSAANELVQLAILTSDFRYLTHYYYYVHIPNYTRYTSKLLSKCIPFPLQYHIIPRLRNDSIKYCLGCLDLSYKPQKVLDQLLAILRYLAIPPANYRCIQLLDDFLQEFNFNNNCLYFFDVLSCIKNNSNRYKKYLAQLNGKSSAETINPESNMILIISKKKISSFTKSIEIKSDPDSLKISSNFPFLNKYENKNENENEDEDENENEISNYLFGNQISPADIYIFSVIISLTNNDLPDKSIKKFLSYKYSFLLKYIDSVLDNDLIFNIN</sequence>
<organism evidence="2 3">
    <name type="scientific">Ascoidea rubescens DSM 1968</name>
    <dbReference type="NCBI Taxonomy" id="1344418"/>
    <lineage>
        <taxon>Eukaryota</taxon>
        <taxon>Fungi</taxon>
        <taxon>Dikarya</taxon>
        <taxon>Ascomycota</taxon>
        <taxon>Saccharomycotina</taxon>
        <taxon>Saccharomycetes</taxon>
        <taxon>Ascoideaceae</taxon>
        <taxon>Ascoidea</taxon>
    </lineage>
</organism>
<reference evidence="3" key="1">
    <citation type="submission" date="2016-05" db="EMBL/GenBank/DDBJ databases">
        <title>Comparative genomics of biotechnologically important yeasts.</title>
        <authorList>
            <consortium name="DOE Joint Genome Institute"/>
            <person name="Riley R."/>
            <person name="Haridas S."/>
            <person name="Wolfe K.H."/>
            <person name="Lopes M.R."/>
            <person name="Hittinger C.T."/>
            <person name="Goker M."/>
            <person name="Salamov A."/>
            <person name="Wisecaver J."/>
            <person name="Long T.M."/>
            <person name="Aerts A.L."/>
            <person name="Barry K."/>
            <person name="Choi C."/>
            <person name="Clum A."/>
            <person name="Coughlan A.Y."/>
            <person name="Deshpande S."/>
            <person name="Douglass A.P."/>
            <person name="Hanson S.J."/>
            <person name="Klenk H.-P."/>
            <person name="Labutti K."/>
            <person name="Lapidus A."/>
            <person name="Lindquist E."/>
            <person name="Lipzen A."/>
            <person name="Meier-Kolthoff J.P."/>
            <person name="Ohm R.A."/>
            <person name="Otillar R.P."/>
            <person name="Pangilinan J."/>
            <person name="Peng Y."/>
            <person name="Rokas A."/>
            <person name="Rosa C.A."/>
            <person name="Scheuner C."/>
            <person name="Sibirny A.A."/>
            <person name="Slot J.C."/>
            <person name="Stielow J.B."/>
            <person name="Sun H."/>
            <person name="Kurtzman C.P."/>
            <person name="Blackwell M."/>
            <person name="Grigoriev I.V."/>
            <person name="Jeffries T.W."/>
        </authorList>
    </citation>
    <scope>NUCLEOTIDE SEQUENCE [LARGE SCALE GENOMIC DNA]</scope>
    <source>
        <strain evidence="3">DSM 1968</strain>
    </source>
</reference>
<gene>
    <name evidence="2" type="ORF">ASCRUDRAFT_6847</name>
</gene>
<keyword evidence="3" id="KW-1185">Reference proteome</keyword>